<evidence type="ECO:0000256" key="2">
    <source>
        <dbReference type="ARBA" id="ARBA00010337"/>
    </source>
</evidence>
<dbReference type="GO" id="GO:0051011">
    <property type="term" value="F:microtubule minus-end binding"/>
    <property type="evidence" value="ECO:0007669"/>
    <property type="project" value="TreeGrafter"/>
</dbReference>
<dbReference type="InterPro" id="IPR041470">
    <property type="entry name" value="GCP_N"/>
</dbReference>
<dbReference type="OrthoDB" id="78652at2759"/>
<evidence type="ECO:0000313" key="9">
    <source>
        <dbReference type="EnsemblMetazoa" id="G11966.2:cds"/>
    </source>
</evidence>
<organism evidence="9 10">
    <name type="scientific">Magallana gigas</name>
    <name type="common">Pacific oyster</name>
    <name type="synonym">Crassostrea gigas</name>
    <dbReference type="NCBI Taxonomy" id="29159"/>
    <lineage>
        <taxon>Eukaryota</taxon>
        <taxon>Metazoa</taxon>
        <taxon>Spiralia</taxon>
        <taxon>Lophotrochozoa</taxon>
        <taxon>Mollusca</taxon>
        <taxon>Bivalvia</taxon>
        <taxon>Autobranchia</taxon>
        <taxon>Pteriomorphia</taxon>
        <taxon>Ostreida</taxon>
        <taxon>Ostreoidea</taxon>
        <taxon>Ostreidae</taxon>
        <taxon>Magallana</taxon>
    </lineage>
</organism>
<dbReference type="GO" id="GO:0051321">
    <property type="term" value="P:meiotic cell cycle"/>
    <property type="evidence" value="ECO:0007669"/>
    <property type="project" value="TreeGrafter"/>
</dbReference>
<dbReference type="GO" id="GO:0005874">
    <property type="term" value="C:microtubule"/>
    <property type="evidence" value="ECO:0007669"/>
    <property type="project" value="UniProtKB-KW"/>
</dbReference>
<dbReference type="OMA" id="QLSMWLL"/>
<keyword evidence="5 6" id="KW-0206">Cytoskeleton</keyword>
<evidence type="ECO:0000259" key="8">
    <source>
        <dbReference type="Pfam" id="PF17681"/>
    </source>
</evidence>
<keyword evidence="4 6" id="KW-0493">Microtubule</keyword>
<accession>A0A8W8I0R7</accession>
<dbReference type="EnsemblMetazoa" id="G11966.2">
    <property type="protein sequence ID" value="G11966.2:cds"/>
    <property type="gene ID" value="G11966"/>
</dbReference>
<reference evidence="9" key="1">
    <citation type="submission" date="2022-08" db="UniProtKB">
        <authorList>
            <consortium name="EnsemblMetazoa"/>
        </authorList>
    </citation>
    <scope>IDENTIFICATION</scope>
    <source>
        <strain evidence="9">05x7-T-G4-1.051#20</strain>
    </source>
</reference>
<dbReference type="GO" id="GO:0051225">
    <property type="term" value="P:spindle assembly"/>
    <property type="evidence" value="ECO:0007669"/>
    <property type="project" value="TreeGrafter"/>
</dbReference>
<protein>
    <recommendedName>
        <fullName evidence="6">Gamma-tubulin complex component</fullName>
    </recommendedName>
</protein>
<evidence type="ECO:0000256" key="4">
    <source>
        <dbReference type="ARBA" id="ARBA00022701"/>
    </source>
</evidence>
<dbReference type="Proteomes" id="UP000005408">
    <property type="component" value="Unassembled WGS sequence"/>
</dbReference>
<dbReference type="GO" id="GO:0007020">
    <property type="term" value="P:microtubule nucleation"/>
    <property type="evidence" value="ECO:0007669"/>
    <property type="project" value="InterPro"/>
</dbReference>
<evidence type="ECO:0000256" key="1">
    <source>
        <dbReference type="ARBA" id="ARBA00004267"/>
    </source>
</evidence>
<dbReference type="EnsemblMetazoa" id="G11966.1">
    <property type="protein sequence ID" value="G11966.1:cds"/>
    <property type="gene ID" value="G11966"/>
</dbReference>
<comment type="similarity">
    <text evidence="2 6">Belongs to the TUBGCP family.</text>
</comment>
<dbReference type="GO" id="GO:0000278">
    <property type="term" value="P:mitotic cell cycle"/>
    <property type="evidence" value="ECO:0007669"/>
    <property type="project" value="TreeGrafter"/>
</dbReference>
<dbReference type="PANTHER" id="PTHR19302">
    <property type="entry name" value="GAMMA TUBULIN COMPLEX PROTEIN"/>
    <property type="match status" value="1"/>
</dbReference>
<proteinExistence type="inferred from homology"/>
<evidence type="ECO:0000259" key="7">
    <source>
        <dbReference type="Pfam" id="PF04130"/>
    </source>
</evidence>
<dbReference type="InterPro" id="IPR042241">
    <property type="entry name" value="GCP_C_sf"/>
</dbReference>
<evidence type="ECO:0000256" key="3">
    <source>
        <dbReference type="ARBA" id="ARBA00022490"/>
    </source>
</evidence>
<keyword evidence="3 6" id="KW-0963">Cytoplasm</keyword>
<dbReference type="InterPro" id="IPR040457">
    <property type="entry name" value="GCP_C"/>
</dbReference>
<keyword evidence="10" id="KW-1185">Reference proteome</keyword>
<dbReference type="GO" id="GO:0043015">
    <property type="term" value="F:gamma-tubulin binding"/>
    <property type="evidence" value="ECO:0007669"/>
    <property type="project" value="InterPro"/>
</dbReference>
<evidence type="ECO:0000313" key="10">
    <source>
        <dbReference type="Proteomes" id="UP000005408"/>
    </source>
</evidence>
<dbReference type="GO" id="GO:0000922">
    <property type="term" value="C:spindle pole"/>
    <property type="evidence" value="ECO:0007669"/>
    <property type="project" value="InterPro"/>
</dbReference>
<comment type="subcellular location">
    <subcellularLocation>
        <location evidence="1 6">Cytoplasm</location>
        <location evidence="1 6">Cytoskeleton</location>
        <location evidence="1 6">Microtubule organizing center</location>
    </subcellularLocation>
</comment>
<sequence>MLHEVLFALSGHCGGIFKNDHGEIKVASDLPFLCPSEVDLLNRLCKLGTYYKDFNDFIQKYGGTLSIKNSVSGPCTTDDIHGLYLKSFCRGLDRVLENYRIILRKLEMDVLSDEHLPVTHLVSFLQEYHILFPALTSVLEQITSHKAHGCYILDILHKNAVCGLPIVRNALNRILFVCHGLLYKQLCSWLLYGCLNDPYQEFFVQVNSEDSGNVSTLPPQEEEDDELPILGVTGRQLQKILSLNTSEISSNLHRFALRADLLPCYIPVRVANKILFVGESVQMFENEKKPNSLDKGSILKNKEEDFAKDLHELSQEEEFNAMAFESLIDKIRTHVAEHLYILVVEDANLAGELRIIKDFFLLGRGELFLAFIDQTQGLLRGPPVNTTEHDINMAFHQAARNVLIDDESLLQRFHLGVQFKGTDKKSDSSASGQTVECGWNSLGLSYTVQWPLHILLTPSVLEKYNRLFRFLLAVKRAQIDIQHCWTLQMQYKQKPSNQEEVAKWQLRTHMAFLVDNLQYYLQVDVIESQFSTFMDKLTSTRDFEQVKLAHDQFLSALLSQGFVHMKAVSRCLHEILEQCSQFSKLLVNCSSPLSQGELSHLQFIAKNFQRQSNLLFTVLSSVRSHNASPHLAQLLLRLDYNHYFSVAGGQLGSY</sequence>
<feature type="domain" description="Gamma tubulin complex component protein N-terminal" evidence="8">
    <location>
        <begin position="2"/>
        <end position="344"/>
    </location>
</feature>
<dbReference type="Pfam" id="PF04130">
    <property type="entry name" value="GCP_C_terminal"/>
    <property type="match status" value="1"/>
</dbReference>
<dbReference type="InterPro" id="IPR007259">
    <property type="entry name" value="GCP"/>
</dbReference>
<dbReference type="AlphaFoldDB" id="A0A8W8I0R7"/>
<evidence type="ECO:0000256" key="6">
    <source>
        <dbReference type="RuleBase" id="RU363050"/>
    </source>
</evidence>
<dbReference type="Pfam" id="PF17681">
    <property type="entry name" value="GCP_N_terminal"/>
    <property type="match status" value="1"/>
</dbReference>
<dbReference type="PANTHER" id="PTHR19302:SF27">
    <property type="entry name" value="GAMMA-TUBULIN COMPLEX COMPONENT 4"/>
    <property type="match status" value="1"/>
</dbReference>
<dbReference type="GO" id="GO:0031122">
    <property type="term" value="P:cytoplasmic microtubule organization"/>
    <property type="evidence" value="ECO:0007669"/>
    <property type="project" value="TreeGrafter"/>
</dbReference>
<evidence type="ECO:0000256" key="5">
    <source>
        <dbReference type="ARBA" id="ARBA00023212"/>
    </source>
</evidence>
<dbReference type="Gene3D" id="1.20.120.1900">
    <property type="entry name" value="Gamma-tubulin complex, C-terminal domain"/>
    <property type="match status" value="1"/>
</dbReference>
<name>A0A8W8I0R7_MAGGI</name>
<dbReference type="GO" id="GO:0000930">
    <property type="term" value="C:gamma-tubulin complex"/>
    <property type="evidence" value="ECO:0007669"/>
    <property type="project" value="TreeGrafter"/>
</dbReference>
<feature type="domain" description="Gamma tubulin complex component C-terminal" evidence="7">
    <location>
        <begin position="349"/>
        <end position="644"/>
    </location>
</feature>